<evidence type="ECO:0000313" key="2">
    <source>
        <dbReference type="EMBL" id="OPX56868.1"/>
    </source>
</evidence>
<reference evidence="2 3" key="1">
    <citation type="submission" date="2017-01" db="EMBL/GenBank/DDBJ databases">
        <title>Genome Sequencing of a Marine Spirillum, Oceanospirillum multiglobuliferum ATCC 33336, from Japan.</title>
        <authorList>
            <person name="Carney J.G."/>
            <person name="Trachtenberg A.M."/>
            <person name="Rheaume B.A."/>
            <person name="Linnane J.D."/>
            <person name="Pitts N.L."/>
            <person name="Mykles D.L."/>
            <person name="Maclea K.S."/>
        </authorList>
    </citation>
    <scope>NUCLEOTIDE SEQUENCE [LARGE SCALE GENOMIC DNA]</scope>
    <source>
        <strain evidence="2 3">ATCC 33336</strain>
    </source>
</reference>
<dbReference type="GO" id="GO:0009882">
    <property type="term" value="F:blue light photoreceptor activity"/>
    <property type="evidence" value="ECO:0007669"/>
    <property type="project" value="InterPro"/>
</dbReference>
<dbReference type="InterPro" id="IPR007024">
    <property type="entry name" value="BLUF_domain"/>
</dbReference>
<evidence type="ECO:0000313" key="3">
    <source>
        <dbReference type="Proteomes" id="UP000191418"/>
    </source>
</evidence>
<dbReference type="GO" id="GO:0071949">
    <property type="term" value="F:FAD binding"/>
    <property type="evidence" value="ECO:0007669"/>
    <property type="project" value="InterPro"/>
</dbReference>
<sequence>MFLVRLIYTSQVTGEFSKDDIEQIISSAKENNRRAGITGLLCFNRKYFLQVLEGTRTQVNALYHHILQDSRHTQVILLSYHEITQREFDQWHMAYVPEAGLRSEVCQRYSGSKEFNPLLMLGDSCLKLLLELRGAVPQATL</sequence>
<keyword evidence="3" id="KW-1185">Reference proteome</keyword>
<gene>
    <name evidence="2" type="ORF">BTE48_00065</name>
</gene>
<dbReference type="OrthoDB" id="557705at2"/>
<evidence type="ECO:0000259" key="1">
    <source>
        <dbReference type="PROSITE" id="PS50925"/>
    </source>
</evidence>
<dbReference type="SMART" id="SM01034">
    <property type="entry name" value="BLUF"/>
    <property type="match status" value="1"/>
</dbReference>
<dbReference type="Proteomes" id="UP000191418">
    <property type="component" value="Unassembled WGS sequence"/>
</dbReference>
<dbReference type="InterPro" id="IPR036046">
    <property type="entry name" value="Acylphosphatase-like_dom_sf"/>
</dbReference>
<name>A0A1T4MWJ9_9GAMM</name>
<dbReference type="AlphaFoldDB" id="A0A1T4MWJ9"/>
<organism evidence="2 3">
    <name type="scientific">Oceanospirillum multiglobuliferum</name>
    <dbReference type="NCBI Taxonomy" id="64969"/>
    <lineage>
        <taxon>Bacteria</taxon>
        <taxon>Pseudomonadati</taxon>
        <taxon>Pseudomonadota</taxon>
        <taxon>Gammaproteobacteria</taxon>
        <taxon>Oceanospirillales</taxon>
        <taxon>Oceanospirillaceae</taxon>
        <taxon>Oceanospirillum</taxon>
    </lineage>
</organism>
<protein>
    <recommendedName>
        <fullName evidence="1">BLUF domain-containing protein</fullName>
    </recommendedName>
</protein>
<dbReference type="EMBL" id="MTSM01000001">
    <property type="protein sequence ID" value="OPX56868.1"/>
    <property type="molecule type" value="Genomic_DNA"/>
</dbReference>
<dbReference type="PROSITE" id="PS50925">
    <property type="entry name" value="BLUF"/>
    <property type="match status" value="1"/>
</dbReference>
<comment type="caution">
    <text evidence="2">The sequence shown here is derived from an EMBL/GenBank/DDBJ whole genome shotgun (WGS) entry which is preliminary data.</text>
</comment>
<dbReference type="STRING" id="64969.SAMN02745127_00942"/>
<dbReference type="RefSeq" id="WP_078744541.1">
    <property type="nucleotide sequence ID" value="NZ_FUXG01000004.1"/>
</dbReference>
<dbReference type="Gene3D" id="3.30.70.100">
    <property type="match status" value="1"/>
</dbReference>
<proteinExistence type="predicted"/>
<dbReference type="Pfam" id="PF04940">
    <property type="entry name" value="BLUF"/>
    <property type="match status" value="1"/>
</dbReference>
<dbReference type="SUPFAM" id="SSF54975">
    <property type="entry name" value="Acylphosphatase/BLUF domain-like"/>
    <property type="match status" value="1"/>
</dbReference>
<accession>A0A1T4MWJ9</accession>
<feature type="domain" description="BLUF" evidence="1">
    <location>
        <begin position="3"/>
        <end position="94"/>
    </location>
</feature>